<dbReference type="Proteomes" id="UP000199647">
    <property type="component" value="Unassembled WGS sequence"/>
</dbReference>
<dbReference type="InterPro" id="IPR029039">
    <property type="entry name" value="Flavoprotein-like_sf"/>
</dbReference>
<gene>
    <name evidence="2" type="ORF">SAMN05216548_101279</name>
</gene>
<dbReference type="InterPro" id="IPR005025">
    <property type="entry name" value="FMN_Rdtase-like_dom"/>
</dbReference>
<protein>
    <submittedName>
        <fullName evidence="2">Chromate reductase</fullName>
    </submittedName>
</protein>
<dbReference type="PANTHER" id="PTHR30543:SF21">
    <property type="entry name" value="NAD(P)H-DEPENDENT FMN REDUCTASE LOT6"/>
    <property type="match status" value="1"/>
</dbReference>
<dbReference type="GO" id="GO:0016491">
    <property type="term" value="F:oxidoreductase activity"/>
    <property type="evidence" value="ECO:0007669"/>
    <property type="project" value="InterPro"/>
</dbReference>
<proteinExistence type="predicted"/>
<dbReference type="PANTHER" id="PTHR30543">
    <property type="entry name" value="CHROMATE REDUCTASE"/>
    <property type="match status" value="1"/>
</dbReference>
<feature type="domain" description="NADPH-dependent FMN reductase-like" evidence="1">
    <location>
        <begin position="8"/>
        <end position="153"/>
    </location>
</feature>
<sequence>MSEGKTFRVLAIGGSLRKGSYNRCVINALPELAPANVEIVIGPSFGDFPLYDSDLQAEGFPAPVRAMGDAIRAADGVVIVTPEYNYSVPGYLKNGLDWISRLPDTPFFGKPVALQSAAMSMLGGARAQYHLRQILVFLDVLVFNKPEVFITFAQNKIDAEGRLHDQQTRDFITQQLTGFAAFMDRVGDTKKGA</sequence>
<dbReference type="OrthoDB" id="9812295at2"/>
<dbReference type="EMBL" id="FOFG01000001">
    <property type="protein sequence ID" value="SEP69557.1"/>
    <property type="molecule type" value="Genomic_DNA"/>
</dbReference>
<keyword evidence="3" id="KW-1185">Reference proteome</keyword>
<name>A0A1H8ZZ76_9HYPH</name>
<dbReference type="InterPro" id="IPR050712">
    <property type="entry name" value="NAD(P)H-dep_reductase"/>
</dbReference>
<accession>A0A1H8ZZ76</accession>
<organism evidence="2 3">
    <name type="scientific">Faunimonas pinastri</name>
    <dbReference type="NCBI Taxonomy" id="1855383"/>
    <lineage>
        <taxon>Bacteria</taxon>
        <taxon>Pseudomonadati</taxon>
        <taxon>Pseudomonadota</taxon>
        <taxon>Alphaproteobacteria</taxon>
        <taxon>Hyphomicrobiales</taxon>
        <taxon>Afifellaceae</taxon>
        <taxon>Faunimonas</taxon>
    </lineage>
</organism>
<dbReference type="RefSeq" id="WP_092494792.1">
    <property type="nucleotide sequence ID" value="NZ_FOFG01000001.1"/>
</dbReference>
<dbReference type="Pfam" id="PF03358">
    <property type="entry name" value="FMN_red"/>
    <property type="match status" value="1"/>
</dbReference>
<evidence type="ECO:0000313" key="3">
    <source>
        <dbReference type="Proteomes" id="UP000199647"/>
    </source>
</evidence>
<dbReference type="SUPFAM" id="SSF52218">
    <property type="entry name" value="Flavoproteins"/>
    <property type="match status" value="1"/>
</dbReference>
<evidence type="ECO:0000259" key="1">
    <source>
        <dbReference type="Pfam" id="PF03358"/>
    </source>
</evidence>
<dbReference type="GO" id="GO:0010181">
    <property type="term" value="F:FMN binding"/>
    <property type="evidence" value="ECO:0007669"/>
    <property type="project" value="TreeGrafter"/>
</dbReference>
<dbReference type="Gene3D" id="3.40.50.360">
    <property type="match status" value="1"/>
</dbReference>
<dbReference type="AlphaFoldDB" id="A0A1H8ZZ76"/>
<reference evidence="2 3" key="1">
    <citation type="submission" date="2016-10" db="EMBL/GenBank/DDBJ databases">
        <authorList>
            <person name="de Groot N.N."/>
        </authorList>
    </citation>
    <scope>NUCLEOTIDE SEQUENCE [LARGE SCALE GENOMIC DNA]</scope>
    <source>
        <strain evidence="2 3">A52C2</strain>
    </source>
</reference>
<dbReference type="STRING" id="1855383.SAMN05216548_101279"/>
<evidence type="ECO:0000313" key="2">
    <source>
        <dbReference type="EMBL" id="SEP69557.1"/>
    </source>
</evidence>
<dbReference type="GO" id="GO:0005829">
    <property type="term" value="C:cytosol"/>
    <property type="evidence" value="ECO:0007669"/>
    <property type="project" value="TreeGrafter"/>
</dbReference>